<protein>
    <submittedName>
        <fullName evidence="1">Uncharacterized protein</fullName>
    </submittedName>
</protein>
<dbReference type="EMBL" id="CP098502">
    <property type="protein sequence ID" value="UTI62329.1"/>
    <property type="molecule type" value="Genomic_DNA"/>
</dbReference>
<gene>
    <name evidence="1" type="ORF">NBH00_13255</name>
</gene>
<accession>A0ABY5DLJ2</accession>
<evidence type="ECO:0000313" key="1">
    <source>
        <dbReference type="EMBL" id="UTI62329.1"/>
    </source>
</evidence>
<organism evidence="1 2">
    <name type="scientific">Paraconexibacter antarcticus</name>
    <dbReference type="NCBI Taxonomy" id="2949664"/>
    <lineage>
        <taxon>Bacteria</taxon>
        <taxon>Bacillati</taxon>
        <taxon>Actinomycetota</taxon>
        <taxon>Thermoleophilia</taxon>
        <taxon>Solirubrobacterales</taxon>
        <taxon>Paraconexibacteraceae</taxon>
        <taxon>Paraconexibacter</taxon>
    </lineage>
</organism>
<proteinExistence type="predicted"/>
<name>A0ABY5DLJ2_9ACTN</name>
<dbReference type="Proteomes" id="UP001056035">
    <property type="component" value="Chromosome"/>
</dbReference>
<reference evidence="1 2" key="1">
    <citation type="submission" date="2022-06" db="EMBL/GenBank/DDBJ databases">
        <title>Paraconexibacter antarcticus.</title>
        <authorList>
            <person name="Kim C.S."/>
        </authorList>
    </citation>
    <scope>NUCLEOTIDE SEQUENCE [LARGE SCALE GENOMIC DNA]</scope>
    <source>
        <strain evidence="1 2">02-257</strain>
    </source>
</reference>
<keyword evidence="2" id="KW-1185">Reference proteome</keyword>
<sequence length="85" mass="8469">MAINVSSPTDDWSAVFSGAEALAGERARPYGVAVEAALEDLTAAAAKGRPLAGHLRAAAQAGCTPDQILGALDELRGAGLSAPPL</sequence>
<evidence type="ECO:0000313" key="2">
    <source>
        <dbReference type="Proteomes" id="UP001056035"/>
    </source>
</evidence>
<dbReference type="RefSeq" id="WP_254569067.1">
    <property type="nucleotide sequence ID" value="NZ_CP098502.1"/>
</dbReference>